<dbReference type="PANTHER" id="PTHR10380:SF218">
    <property type="entry name" value="ADULT CUTICLE PROTEIN 65AA-RELATED"/>
    <property type="match status" value="1"/>
</dbReference>
<dbReference type="PROSITE" id="PS00233">
    <property type="entry name" value="CHIT_BIND_RR_1"/>
    <property type="match status" value="2"/>
</dbReference>
<feature type="signal peptide" evidence="3">
    <location>
        <begin position="1"/>
        <end position="16"/>
    </location>
</feature>
<dbReference type="STRING" id="199890.A0A182P5L0"/>
<evidence type="ECO:0000256" key="3">
    <source>
        <dbReference type="SAM" id="SignalP"/>
    </source>
</evidence>
<dbReference type="VEuPathDB" id="VectorBase:AEPI002200"/>
<dbReference type="Pfam" id="PF00379">
    <property type="entry name" value="Chitin_bind_4"/>
    <property type="match status" value="2"/>
</dbReference>
<proteinExistence type="predicted"/>
<keyword evidence="5" id="KW-1185">Reference proteome</keyword>
<keyword evidence="1 2" id="KW-0193">Cuticle</keyword>
<dbReference type="AlphaFoldDB" id="A0A182P5L0"/>
<keyword evidence="3" id="KW-0732">Signal</keyword>
<dbReference type="PANTHER" id="PTHR10380">
    <property type="entry name" value="CUTICLE PROTEIN"/>
    <property type="match status" value="1"/>
</dbReference>
<dbReference type="InterPro" id="IPR000618">
    <property type="entry name" value="Insect_cuticle"/>
</dbReference>
<dbReference type="InterPro" id="IPR031311">
    <property type="entry name" value="CHIT_BIND_RR_consensus"/>
</dbReference>
<evidence type="ECO:0000256" key="1">
    <source>
        <dbReference type="ARBA" id="ARBA00022460"/>
    </source>
</evidence>
<evidence type="ECO:0000256" key="2">
    <source>
        <dbReference type="PROSITE-ProRule" id="PRU00497"/>
    </source>
</evidence>
<dbReference type="PROSITE" id="PS51155">
    <property type="entry name" value="CHIT_BIND_RR_2"/>
    <property type="match status" value="2"/>
</dbReference>
<evidence type="ECO:0000313" key="5">
    <source>
        <dbReference type="Proteomes" id="UP000075885"/>
    </source>
</evidence>
<reference evidence="5" key="1">
    <citation type="submission" date="2013-03" db="EMBL/GenBank/DDBJ databases">
        <title>The Genome Sequence of Anopheles epiroticus epiroticus2.</title>
        <authorList>
            <consortium name="The Broad Institute Genomics Platform"/>
            <person name="Neafsey D.E."/>
            <person name="Howell P."/>
            <person name="Walker B."/>
            <person name="Young S.K."/>
            <person name="Zeng Q."/>
            <person name="Gargeya S."/>
            <person name="Fitzgerald M."/>
            <person name="Haas B."/>
            <person name="Abouelleil A."/>
            <person name="Allen A.W."/>
            <person name="Alvarado L."/>
            <person name="Arachchi H.M."/>
            <person name="Berlin A.M."/>
            <person name="Chapman S.B."/>
            <person name="Gainer-Dewar J."/>
            <person name="Goldberg J."/>
            <person name="Griggs A."/>
            <person name="Gujja S."/>
            <person name="Hansen M."/>
            <person name="Howarth C."/>
            <person name="Imamovic A."/>
            <person name="Ireland A."/>
            <person name="Larimer J."/>
            <person name="McCowan C."/>
            <person name="Murphy C."/>
            <person name="Pearson M."/>
            <person name="Poon T.W."/>
            <person name="Priest M."/>
            <person name="Roberts A."/>
            <person name="Saif S."/>
            <person name="Shea T."/>
            <person name="Sisk P."/>
            <person name="Sykes S."/>
            <person name="Wortman J."/>
            <person name="Nusbaum C."/>
            <person name="Birren B."/>
        </authorList>
    </citation>
    <scope>NUCLEOTIDE SEQUENCE [LARGE SCALE GENOMIC DNA]</scope>
    <source>
        <strain evidence="5">Epiroticus2</strain>
    </source>
</reference>
<reference evidence="4" key="2">
    <citation type="submission" date="2020-05" db="UniProtKB">
        <authorList>
            <consortium name="EnsemblMetazoa"/>
        </authorList>
    </citation>
    <scope>IDENTIFICATION</scope>
    <source>
        <strain evidence="4">Epiroticus2</strain>
    </source>
</reference>
<accession>A0A182P5L0</accession>
<name>A0A182P5L0_9DIPT</name>
<dbReference type="InterPro" id="IPR050468">
    <property type="entry name" value="Cuticle_Struct_Prot"/>
</dbReference>
<organism evidence="4 5">
    <name type="scientific">Anopheles epiroticus</name>
    <dbReference type="NCBI Taxonomy" id="199890"/>
    <lineage>
        <taxon>Eukaryota</taxon>
        <taxon>Metazoa</taxon>
        <taxon>Ecdysozoa</taxon>
        <taxon>Arthropoda</taxon>
        <taxon>Hexapoda</taxon>
        <taxon>Insecta</taxon>
        <taxon>Pterygota</taxon>
        <taxon>Neoptera</taxon>
        <taxon>Endopterygota</taxon>
        <taxon>Diptera</taxon>
        <taxon>Nematocera</taxon>
        <taxon>Culicoidea</taxon>
        <taxon>Culicidae</taxon>
        <taxon>Anophelinae</taxon>
        <taxon>Anopheles</taxon>
    </lineage>
</organism>
<sequence>MKTLIVLALIAIVAVAANQNAKTLRYENVQESDTSYKFAFESDDGISRQEQGELKTEEEGMNVQGNFKFVADDGQEYVVQYVADSQGFHPEGDHIPKEYVENVPSLVCRAALFSKHPTKTQQLTHFTMKTIIAFAFVVALALAAPLDDSKNAQILKYENDNIGVDGYKFAFETSDGHQRQEQAELKKLGDEVEALVVRGSYSFTGDDGQVYTVNYVADENGFQPEGAHLPTV</sequence>
<dbReference type="PRINTS" id="PR00947">
    <property type="entry name" value="CUTICLE"/>
</dbReference>
<evidence type="ECO:0000313" key="4">
    <source>
        <dbReference type="EnsemblMetazoa" id="AEPI002200-PA"/>
    </source>
</evidence>
<dbReference type="GO" id="GO:0062129">
    <property type="term" value="C:chitin-based extracellular matrix"/>
    <property type="evidence" value="ECO:0007669"/>
    <property type="project" value="TreeGrafter"/>
</dbReference>
<dbReference type="EnsemblMetazoa" id="AEPI002200-RA">
    <property type="protein sequence ID" value="AEPI002200-PA"/>
    <property type="gene ID" value="AEPI002200"/>
</dbReference>
<feature type="chain" id="PRO_5008130989" evidence="3">
    <location>
        <begin position="17"/>
        <end position="232"/>
    </location>
</feature>
<dbReference type="Proteomes" id="UP000075885">
    <property type="component" value="Unassembled WGS sequence"/>
</dbReference>
<dbReference type="GO" id="GO:0008010">
    <property type="term" value="F:structural constituent of chitin-based larval cuticle"/>
    <property type="evidence" value="ECO:0007669"/>
    <property type="project" value="TreeGrafter"/>
</dbReference>
<protein>
    <submittedName>
        <fullName evidence="4">Uncharacterized protein</fullName>
    </submittedName>
</protein>